<keyword evidence="2" id="KW-1185">Reference proteome</keyword>
<proteinExistence type="predicted"/>
<dbReference type="AlphaFoldDB" id="A0A6A5W9S4"/>
<dbReference type="EMBL" id="ML977608">
    <property type="protein sequence ID" value="KAF1997878.1"/>
    <property type="molecule type" value="Genomic_DNA"/>
</dbReference>
<name>A0A6A5W9S4_9PLEO</name>
<protein>
    <submittedName>
        <fullName evidence="1">Uncharacterized protein</fullName>
    </submittedName>
</protein>
<evidence type="ECO:0000313" key="1">
    <source>
        <dbReference type="EMBL" id="KAF1997878.1"/>
    </source>
</evidence>
<accession>A0A6A5W9S4</accession>
<dbReference type="Proteomes" id="UP000799779">
    <property type="component" value="Unassembled WGS sequence"/>
</dbReference>
<reference evidence="1" key="1">
    <citation type="journal article" date="2020" name="Stud. Mycol.">
        <title>101 Dothideomycetes genomes: a test case for predicting lifestyles and emergence of pathogens.</title>
        <authorList>
            <person name="Haridas S."/>
            <person name="Albert R."/>
            <person name="Binder M."/>
            <person name="Bloem J."/>
            <person name="Labutti K."/>
            <person name="Salamov A."/>
            <person name="Andreopoulos B."/>
            <person name="Baker S."/>
            <person name="Barry K."/>
            <person name="Bills G."/>
            <person name="Bluhm B."/>
            <person name="Cannon C."/>
            <person name="Castanera R."/>
            <person name="Culley D."/>
            <person name="Daum C."/>
            <person name="Ezra D."/>
            <person name="Gonzalez J."/>
            <person name="Henrissat B."/>
            <person name="Kuo A."/>
            <person name="Liang C."/>
            <person name="Lipzen A."/>
            <person name="Lutzoni F."/>
            <person name="Magnuson J."/>
            <person name="Mondo S."/>
            <person name="Nolan M."/>
            <person name="Ohm R."/>
            <person name="Pangilinan J."/>
            <person name="Park H.-J."/>
            <person name="Ramirez L."/>
            <person name="Alfaro M."/>
            <person name="Sun H."/>
            <person name="Tritt A."/>
            <person name="Yoshinaga Y."/>
            <person name="Zwiers L.-H."/>
            <person name="Turgeon B."/>
            <person name="Goodwin S."/>
            <person name="Spatafora J."/>
            <person name="Crous P."/>
            <person name="Grigoriev I."/>
        </authorList>
    </citation>
    <scope>NUCLEOTIDE SEQUENCE</scope>
    <source>
        <strain evidence="1">CBS 123094</strain>
    </source>
</reference>
<evidence type="ECO:0000313" key="2">
    <source>
        <dbReference type="Proteomes" id="UP000799779"/>
    </source>
</evidence>
<sequence length="258" mass="29348">MMVRDCGDGDGGLMHITHLPTHLDFCLNTSTSDSDLSTHYEHMRHGIHDIHDTWRSSSGLYVSLYSISVKYVSTTVQAAAQYIWYTPDGMAIWHFISIRFDSIRSFQFIHASRQINRLKKIMSNAHARSEFANDSFNARIVARMLELLIHTSPPPSGSVNHLSFAPCFPSILNISQCEEKHKDQIRPCQMRNYRIHTPSSNCALSDFYLSIHPSIHPCLECSCSCSCSCYIIFQSNNNDNDDNDNDDNDDNSTQHNPQ</sequence>
<gene>
    <name evidence="1" type="ORF">P154DRAFT_269063</name>
</gene>
<organism evidence="1 2">
    <name type="scientific">Amniculicola lignicola CBS 123094</name>
    <dbReference type="NCBI Taxonomy" id="1392246"/>
    <lineage>
        <taxon>Eukaryota</taxon>
        <taxon>Fungi</taxon>
        <taxon>Dikarya</taxon>
        <taxon>Ascomycota</taxon>
        <taxon>Pezizomycotina</taxon>
        <taxon>Dothideomycetes</taxon>
        <taxon>Pleosporomycetidae</taxon>
        <taxon>Pleosporales</taxon>
        <taxon>Amniculicolaceae</taxon>
        <taxon>Amniculicola</taxon>
    </lineage>
</organism>